<dbReference type="EMBL" id="VKID01000002">
    <property type="protein sequence ID" value="TRX99260.1"/>
    <property type="molecule type" value="Genomic_DNA"/>
</dbReference>
<proteinExistence type="predicted"/>
<dbReference type="InterPro" id="IPR036388">
    <property type="entry name" value="WH-like_DNA-bd_sf"/>
</dbReference>
<dbReference type="SMART" id="SM00448">
    <property type="entry name" value="REC"/>
    <property type="match status" value="1"/>
</dbReference>
<feature type="modified residue" description="4-aspartylphosphate" evidence="6">
    <location>
        <position position="51"/>
    </location>
</feature>
<evidence type="ECO:0000259" key="9">
    <source>
        <dbReference type="PROSITE" id="PS51755"/>
    </source>
</evidence>
<dbReference type="Pfam" id="PF00486">
    <property type="entry name" value="Trans_reg_C"/>
    <property type="match status" value="1"/>
</dbReference>
<dbReference type="AlphaFoldDB" id="A0A553IGD0"/>
<reference evidence="10 11" key="1">
    <citation type="submission" date="2019-07" db="EMBL/GenBank/DDBJ databases">
        <title>Genome sequence of Acholeplasma laidlawii strain with increased resistance to erythromycin.</title>
        <authorList>
            <person name="Medvedeva E.S."/>
            <person name="Baranova N.B."/>
            <person name="Siniagina M.N."/>
            <person name="Mouzykantov A."/>
            <person name="Chernova O.A."/>
            <person name="Chernov V.M."/>
        </authorList>
    </citation>
    <scope>NUCLEOTIDE SEQUENCE [LARGE SCALE GENOMIC DNA]</scope>
    <source>
        <strain evidence="10 11">PG8REry</strain>
    </source>
</reference>
<dbReference type="PROSITE" id="PS51755">
    <property type="entry name" value="OMPR_PHOB"/>
    <property type="match status" value="1"/>
</dbReference>
<dbReference type="SUPFAM" id="SSF46894">
    <property type="entry name" value="C-terminal effector domain of the bipartite response regulators"/>
    <property type="match status" value="1"/>
</dbReference>
<dbReference type="InterPro" id="IPR001867">
    <property type="entry name" value="OmpR/PhoB-type_DNA-bd"/>
</dbReference>
<dbReference type="Gene3D" id="3.40.50.2300">
    <property type="match status" value="1"/>
</dbReference>
<dbReference type="SUPFAM" id="SSF52172">
    <property type="entry name" value="CheY-like"/>
    <property type="match status" value="1"/>
</dbReference>
<dbReference type="Pfam" id="PF00072">
    <property type="entry name" value="Response_reg"/>
    <property type="match status" value="1"/>
</dbReference>
<gene>
    <name evidence="10" type="ORF">FNV44_06040</name>
</gene>
<evidence type="ECO:0000313" key="10">
    <source>
        <dbReference type="EMBL" id="TRX99260.1"/>
    </source>
</evidence>
<dbReference type="SMART" id="SM00862">
    <property type="entry name" value="Trans_reg_C"/>
    <property type="match status" value="1"/>
</dbReference>
<keyword evidence="2" id="KW-0902">Two-component regulatory system</keyword>
<dbReference type="Gene3D" id="6.10.250.690">
    <property type="match status" value="1"/>
</dbReference>
<dbReference type="GO" id="GO:0005829">
    <property type="term" value="C:cytosol"/>
    <property type="evidence" value="ECO:0007669"/>
    <property type="project" value="TreeGrafter"/>
</dbReference>
<keyword evidence="3" id="KW-0805">Transcription regulation</keyword>
<evidence type="ECO:0000256" key="2">
    <source>
        <dbReference type="ARBA" id="ARBA00023012"/>
    </source>
</evidence>
<dbReference type="InterPro" id="IPR016032">
    <property type="entry name" value="Sig_transdc_resp-reg_C-effctor"/>
</dbReference>
<dbReference type="PANTHER" id="PTHR48111:SF1">
    <property type="entry name" value="TWO-COMPONENT RESPONSE REGULATOR ORR33"/>
    <property type="match status" value="1"/>
</dbReference>
<dbReference type="CDD" id="cd00383">
    <property type="entry name" value="trans_reg_C"/>
    <property type="match status" value="1"/>
</dbReference>
<evidence type="ECO:0000313" key="11">
    <source>
        <dbReference type="Proteomes" id="UP000315938"/>
    </source>
</evidence>
<evidence type="ECO:0000256" key="5">
    <source>
        <dbReference type="ARBA" id="ARBA00023163"/>
    </source>
</evidence>
<dbReference type="RefSeq" id="WP_064211969.1">
    <property type="nucleotide sequence ID" value="NZ_JACAOE010000002.1"/>
</dbReference>
<evidence type="ECO:0000256" key="4">
    <source>
        <dbReference type="ARBA" id="ARBA00023125"/>
    </source>
</evidence>
<organism evidence="10 11">
    <name type="scientific">Acholeplasma laidlawii</name>
    <dbReference type="NCBI Taxonomy" id="2148"/>
    <lineage>
        <taxon>Bacteria</taxon>
        <taxon>Bacillati</taxon>
        <taxon>Mycoplasmatota</taxon>
        <taxon>Mollicutes</taxon>
        <taxon>Acholeplasmatales</taxon>
        <taxon>Acholeplasmataceae</taxon>
        <taxon>Acholeplasma</taxon>
    </lineage>
</organism>
<dbReference type="InterPro" id="IPR001789">
    <property type="entry name" value="Sig_transdc_resp-reg_receiver"/>
</dbReference>
<evidence type="ECO:0000256" key="7">
    <source>
        <dbReference type="PROSITE-ProRule" id="PRU01091"/>
    </source>
</evidence>
<evidence type="ECO:0000259" key="8">
    <source>
        <dbReference type="PROSITE" id="PS50110"/>
    </source>
</evidence>
<keyword evidence="1 6" id="KW-0597">Phosphoprotein</keyword>
<dbReference type="GO" id="GO:0006355">
    <property type="term" value="P:regulation of DNA-templated transcription"/>
    <property type="evidence" value="ECO:0007669"/>
    <property type="project" value="InterPro"/>
</dbReference>
<keyword evidence="4 7" id="KW-0238">DNA-binding</keyword>
<evidence type="ECO:0000256" key="3">
    <source>
        <dbReference type="ARBA" id="ARBA00023015"/>
    </source>
</evidence>
<feature type="domain" description="Response regulatory" evidence="8">
    <location>
        <begin position="2"/>
        <end position="116"/>
    </location>
</feature>
<name>A0A553IGD0_ACHLA</name>
<dbReference type="PANTHER" id="PTHR48111">
    <property type="entry name" value="REGULATOR OF RPOS"/>
    <property type="match status" value="1"/>
</dbReference>
<dbReference type="InterPro" id="IPR039420">
    <property type="entry name" value="WalR-like"/>
</dbReference>
<feature type="domain" description="OmpR/PhoB-type" evidence="9">
    <location>
        <begin position="122"/>
        <end position="216"/>
    </location>
</feature>
<dbReference type="GO" id="GO:0000156">
    <property type="term" value="F:phosphorelay response regulator activity"/>
    <property type="evidence" value="ECO:0007669"/>
    <property type="project" value="TreeGrafter"/>
</dbReference>
<accession>A0A553IGD0</accession>
<dbReference type="Gene3D" id="1.10.10.10">
    <property type="entry name" value="Winged helix-like DNA-binding domain superfamily/Winged helix DNA-binding domain"/>
    <property type="match status" value="1"/>
</dbReference>
<evidence type="ECO:0000256" key="6">
    <source>
        <dbReference type="PROSITE-ProRule" id="PRU00169"/>
    </source>
</evidence>
<comment type="caution">
    <text evidence="10">The sequence shown here is derived from an EMBL/GenBank/DDBJ whole genome shotgun (WGS) entry which is preliminary data.</text>
</comment>
<dbReference type="GO" id="GO:0000976">
    <property type="term" value="F:transcription cis-regulatory region binding"/>
    <property type="evidence" value="ECO:0007669"/>
    <property type="project" value="TreeGrafter"/>
</dbReference>
<protein>
    <submittedName>
        <fullName evidence="10">Response regulator transcription factor</fullName>
    </submittedName>
</protein>
<sequence length="216" mass="24563">MLIYFLEDDVQISYIIQKTIINAGYEQQGFMKGKDFLEAVRKKAPDLVLLDVLLPDMSGLEVLAKLREFYKELPVIMLSALDTEMDKVKALDLGADDYMSKPFGILELTARMNAHLRKSGARSVITKGNVTIDKEKYKCFVGNNEIALTTKEFDVLYLILKNDGKVVTKETLFNEIWQMDVSIETRTLDMHIKSLRDKLKGADLEIKTIRGVGYSL</sequence>
<feature type="DNA-binding region" description="OmpR/PhoB-type" evidence="7">
    <location>
        <begin position="122"/>
        <end position="216"/>
    </location>
</feature>
<dbReference type="PROSITE" id="PS50110">
    <property type="entry name" value="RESPONSE_REGULATORY"/>
    <property type="match status" value="1"/>
</dbReference>
<dbReference type="InterPro" id="IPR011006">
    <property type="entry name" value="CheY-like_superfamily"/>
</dbReference>
<dbReference type="Proteomes" id="UP000315938">
    <property type="component" value="Unassembled WGS sequence"/>
</dbReference>
<keyword evidence="5" id="KW-0804">Transcription</keyword>
<evidence type="ECO:0000256" key="1">
    <source>
        <dbReference type="ARBA" id="ARBA00022553"/>
    </source>
</evidence>
<dbReference type="GO" id="GO:0032993">
    <property type="term" value="C:protein-DNA complex"/>
    <property type="evidence" value="ECO:0007669"/>
    <property type="project" value="TreeGrafter"/>
</dbReference>